<sequence length="63" mass="7478">MDKTNERILLNNSELRELKKIILFSLNEGYGVYYPDIDLTKKVIAKLLSDDEFKNIKREFIVE</sequence>
<evidence type="ECO:0000313" key="1">
    <source>
        <dbReference type="EMBL" id="MDT2597890.1"/>
    </source>
</evidence>
<dbReference type="RefSeq" id="WP_311804955.1">
    <property type="nucleotide sequence ID" value="NZ_JARPYR010000038.1"/>
</dbReference>
<dbReference type="AlphaFoldDB" id="A0AAP5NIM6"/>
<organism evidence="2 3">
    <name type="scientific">Enterococcus dongliensis</name>
    <dbReference type="NCBI Taxonomy" id="2559925"/>
    <lineage>
        <taxon>Bacteria</taxon>
        <taxon>Bacillati</taxon>
        <taxon>Bacillota</taxon>
        <taxon>Bacilli</taxon>
        <taxon>Lactobacillales</taxon>
        <taxon>Enterococcaceae</taxon>
        <taxon>Enterococcus</taxon>
    </lineage>
</organism>
<name>A0AAP5NIM6_9ENTE</name>
<dbReference type="GeneID" id="86909143"/>
<dbReference type="Proteomes" id="UP001245561">
    <property type="component" value="Unassembled WGS sequence"/>
</dbReference>
<proteinExistence type="predicted"/>
<dbReference type="EMBL" id="JARPYR010000038">
    <property type="protein sequence ID" value="MDT2597890.1"/>
    <property type="molecule type" value="Genomic_DNA"/>
</dbReference>
<evidence type="ECO:0000313" key="3">
    <source>
        <dbReference type="Proteomes" id="UP001245561"/>
    </source>
</evidence>
<reference evidence="2 4" key="1">
    <citation type="submission" date="2023-03" db="EMBL/GenBank/DDBJ databases">
        <authorList>
            <person name="Shen W."/>
            <person name="Cai J."/>
        </authorList>
    </citation>
    <scope>NUCLEOTIDE SEQUENCE</scope>
    <source>
        <strain evidence="2">P55-2</strain>
        <strain evidence="1 4">P72-2</strain>
    </source>
</reference>
<protein>
    <submittedName>
        <fullName evidence="2">Uncharacterized protein</fullName>
    </submittedName>
</protein>
<gene>
    <name evidence="2" type="ORF">P7D36_08975</name>
    <name evidence="1" type="ORF">P7D39_12865</name>
</gene>
<dbReference type="Proteomes" id="UP001256547">
    <property type="component" value="Unassembled WGS sequence"/>
</dbReference>
<keyword evidence="4" id="KW-1185">Reference proteome</keyword>
<comment type="caution">
    <text evidence="2">The sequence shown here is derived from an EMBL/GenBank/DDBJ whole genome shotgun (WGS) entry which is preliminary data.</text>
</comment>
<evidence type="ECO:0000313" key="2">
    <source>
        <dbReference type="EMBL" id="MDT2637622.1"/>
    </source>
</evidence>
<dbReference type="EMBL" id="JARPYT010000012">
    <property type="protein sequence ID" value="MDT2637622.1"/>
    <property type="molecule type" value="Genomic_DNA"/>
</dbReference>
<accession>A0AAP5NIM6</accession>
<evidence type="ECO:0000313" key="4">
    <source>
        <dbReference type="Proteomes" id="UP001256547"/>
    </source>
</evidence>